<feature type="signal peptide" evidence="1">
    <location>
        <begin position="1"/>
        <end position="15"/>
    </location>
</feature>
<gene>
    <name evidence="2" type="ORF">KY46_20255</name>
</gene>
<organism evidence="2 3">
    <name type="scientific">Photobacterium halotolerans</name>
    <dbReference type="NCBI Taxonomy" id="265726"/>
    <lineage>
        <taxon>Bacteria</taxon>
        <taxon>Pseudomonadati</taxon>
        <taxon>Pseudomonadota</taxon>
        <taxon>Gammaproteobacteria</taxon>
        <taxon>Vibrionales</taxon>
        <taxon>Vibrionaceae</taxon>
        <taxon>Photobacterium</taxon>
    </lineage>
</organism>
<reference evidence="2 3" key="1">
    <citation type="submission" date="2014-12" db="EMBL/GenBank/DDBJ databases">
        <title>Mercury Reductase activity and rhizosphere competence traits in the genome of root associated Photobacterium halotolerans MELD1.</title>
        <authorList>
            <person name="Mathew D.C."/>
            <person name="Huang C.-C."/>
        </authorList>
    </citation>
    <scope>NUCLEOTIDE SEQUENCE [LARGE SCALE GENOMIC DNA]</scope>
    <source>
        <strain evidence="2 3">MELD1</strain>
    </source>
</reference>
<dbReference type="OrthoDB" id="8546843at2"/>
<comment type="caution">
    <text evidence="2">The sequence shown here is derived from an EMBL/GenBank/DDBJ whole genome shotgun (WGS) entry which is preliminary data.</text>
</comment>
<evidence type="ECO:0008006" key="4">
    <source>
        <dbReference type="Google" id="ProtNLM"/>
    </source>
</evidence>
<evidence type="ECO:0000313" key="2">
    <source>
        <dbReference type="EMBL" id="KKC98111.1"/>
    </source>
</evidence>
<sequence length="149" mass="14965">MPLLACLALSPAAHAFSLSDLFGGGDDKMEALADNPLASMLTDQLGVSTEQAAGGAGALLSMAASQLSGDQATELTKLIPGSENLMDAIPAGLGGMLNNMDALGPVFTALGLDASMISQFVPIITQFLGTQGASAGLIDTLTKIWTPAS</sequence>
<protein>
    <recommendedName>
        <fullName evidence="4">DUF2780 domain-containing protein</fullName>
    </recommendedName>
</protein>
<dbReference type="AlphaFoldDB" id="A0A0F5V8P3"/>
<name>A0A0F5V8P3_9GAMM</name>
<dbReference type="Pfam" id="PF11075">
    <property type="entry name" value="DUF2780"/>
    <property type="match status" value="1"/>
</dbReference>
<evidence type="ECO:0000256" key="1">
    <source>
        <dbReference type="SAM" id="SignalP"/>
    </source>
</evidence>
<keyword evidence="3" id="KW-1185">Reference proteome</keyword>
<evidence type="ECO:0000313" key="3">
    <source>
        <dbReference type="Proteomes" id="UP000033633"/>
    </source>
</evidence>
<proteinExistence type="predicted"/>
<dbReference type="STRING" id="265726.KY46_20255"/>
<dbReference type="EMBL" id="JWYV01000026">
    <property type="protein sequence ID" value="KKC98111.1"/>
    <property type="molecule type" value="Genomic_DNA"/>
</dbReference>
<dbReference type="Proteomes" id="UP000033633">
    <property type="component" value="Unassembled WGS sequence"/>
</dbReference>
<accession>A0A0F5V8P3</accession>
<feature type="chain" id="PRO_5012316952" description="DUF2780 domain-containing protein" evidence="1">
    <location>
        <begin position="16"/>
        <end position="149"/>
    </location>
</feature>
<keyword evidence="1" id="KW-0732">Signal</keyword>
<dbReference type="InterPro" id="IPR021302">
    <property type="entry name" value="DUF2780_VcgC/VcgE"/>
</dbReference>
<dbReference type="PATRIC" id="fig|265726.11.peg.2854"/>